<dbReference type="InterPro" id="IPR027417">
    <property type="entry name" value="P-loop_NTPase"/>
</dbReference>
<protein>
    <submittedName>
        <fullName evidence="3">Sulfotransferase</fullName>
    </submittedName>
</protein>
<evidence type="ECO:0000256" key="2">
    <source>
        <dbReference type="PROSITE-ProRule" id="PRU00339"/>
    </source>
</evidence>
<evidence type="ECO:0000313" key="4">
    <source>
        <dbReference type="Proteomes" id="UP000679575"/>
    </source>
</evidence>
<dbReference type="InterPro" id="IPR026634">
    <property type="entry name" value="TPST-like"/>
</dbReference>
<dbReference type="InterPro" id="IPR011990">
    <property type="entry name" value="TPR-like_helical_dom_sf"/>
</dbReference>
<dbReference type="SMART" id="SM00028">
    <property type="entry name" value="TPR"/>
    <property type="match status" value="4"/>
</dbReference>
<dbReference type="Gene3D" id="3.40.50.300">
    <property type="entry name" value="P-loop containing nucleotide triphosphate hydrolases"/>
    <property type="match status" value="1"/>
</dbReference>
<gene>
    <name evidence="3" type="ORF">KDN34_00655</name>
</gene>
<dbReference type="Pfam" id="PF13432">
    <property type="entry name" value="TPR_16"/>
    <property type="match status" value="1"/>
</dbReference>
<dbReference type="RefSeq" id="WP_212595059.1">
    <property type="nucleotide sequence ID" value="NZ_CP073587.1"/>
</dbReference>
<evidence type="ECO:0000256" key="1">
    <source>
        <dbReference type="ARBA" id="ARBA00022679"/>
    </source>
</evidence>
<dbReference type="InterPro" id="IPR019734">
    <property type="entry name" value="TPR_rpt"/>
</dbReference>
<dbReference type="Proteomes" id="UP000679575">
    <property type="component" value="Chromosome"/>
</dbReference>
<dbReference type="PANTHER" id="PTHR12788">
    <property type="entry name" value="PROTEIN-TYROSINE SULFOTRANSFERASE 2"/>
    <property type="match status" value="1"/>
</dbReference>
<dbReference type="Pfam" id="PF13469">
    <property type="entry name" value="Sulfotransfer_3"/>
    <property type="match status" value="1"/>
</dbReference>
<organism evidence="3 4">
    <name type="scientific">Shewanella yunxiaonensis</name>
    <dbReference type="NCBI Taxonomy" id="2829809"/>
    <lineage>
        <taxon>Bacteria</taxon>
        <taxon>Pseudomonadati</taxon>
        <taxon>Pseudomonadota</taxon>
        <taxon>Gammaproteobacteria</taxon>
        <taxon>Alteromonadales</taxon>
        <taxon>Shewanellaceae</taxon>
        <taxon>Shewanella</taxon>
    </lineage>
</organism>
<dbReference type="SUPFAM" id="SSF52540">
    <property type="entry name" value="P-loop containing nucleoside triphosphate hydrolases"/>
    <property type="match status" value="1"/>
</dbReference>
<keyword evidence="4" id="KW-1185">Reference proteome</keyword>
<sequence length="526" mass="60468">MTIEEQYLQEATALLTAQKYTSAGIYARKILKTNPEHSQARKILANIALRQGNIAEAYQTYLAVLASCPQDIETLKILLEICERQEDLFNAFHYLEQLCQLQPEQYQWQLRLGLIACRIGNMQVAETNLLNVINVGYSAPQAKLNLGHVYKAMGAVEKAAGMYHEFINTAPSHQATGYWSLADLKRYQFTDSELDILHTNATDEMFSAASRSLFQFSLCRAYEQRHRYSEAFNAAKSANELMSPLRPFKKRPFNELIERLLRCRCHPQTSSDETPWTPIFIVGMPRSGTTLTEQILACHPQVHTTDELPYIERLALQLEMHGGYAERLAQLTASQIKAMRAMYLSQTSQYLPKTIDNNAYVIDKNPNNFMHIGLIKTLFPEAKIINVVRNACDNALGVFKQHFSHGHDYSYSLDDICLYWQQYLHLMEHWAKRYGAEIYHLSFEQLVTNPESQIRELLTNCGLSFVSQCLEFYNSDRRVLTPSASQVRQPMNPKVIGQSTHYQQFMLAHYEQLTTLARRANSQFFE</sequence>
<reference evidence="3 4" key="1">
    <citation type="submission" date="2021-04" db="EMBL/GenBank/DDBJ databases">
        <title>Novel species identification of genus Shewanella.</title>
        <authorList>
            <person name="Liu G."/>
        </authorList>
    </citation>
    <scope>NUCLEOTIDE SEQUENCE [LARGE SCALE GENOMIC DNA]</scope>
    <source>
        <strain evidence="3 4">FJAT-54481</strain>
    </source>
</reference>
<dbReference type="SUPFAM" id="SSF48452">
    <property type="entry name" value="TPR-like"/>
    <property type="match status" value="1"/>
</dbReference>
<accession>A0ABX7YUN1</accession>
<name>A0ABX7YUN1_9GAMM</name>
<keyword evidence="1" id="KW-0808">Transferase</keyword>
<evidence type="ECO:0000313" key="3">
    <source>
        <dbReference type="EMBL" id="QUN06034.1"/>
    </source>
</evidence>
<dbReference type="PANTHER" id="PTHR12788:SF10">
    <property type="entry name" value="PROTEIN-TYROSINE SULFOTRANSFERASE"/>
    <property type="match status" value="1"/>
</dbReference>
<dbReference type="Gene3D" id="1.25.40.10">
    <property type="entry name" value="Tetratricopeptide repeat domain"/>
    <property type="match status" value="1"/>
</dbReference>
<dbReference type="PROSITE" id="PS50005">
    <property type="entry name" value="TPR"/>
    <property type="match status" value="1"/>
</dbReference>
<proteinExistence type="predicted"/>
<feature type="repeat" description="TPR" evidence="2">
    <location>
        <begin position="140"/>
        <end position="173"/>
    </location>
</feature>
<keyword evidence="2" id="KW-0802">TPR repeat</keyword>
<dbReference type="EMBL" id="CP073587">
    <property type="protein sequence ID" value="QUN06034.1"/>
    <property type="molecule type" value="Genomic_DNA"/>
</dbReference>